<comment type="subcellular location">
    <subcellularLocation>
        <location evidence="1">Nucleus</location>
    </subcellularLocation>
</comment>
<evidence type="ECO:0000313" key="8">
    <source>
        <dbReference type="EMBL" id="KIM23158.1"/>
    </source>
</evidence>
<dbReference type="Gene3D" id="1.10.30.10">
    <property type="entry name" value="High mobility group box domain"/>
    <property type="match status" value="1"/>
</dbReference>
<dbReference type="AlphaFoldDB" id="A0A0C2W9S8"/>
<dbReference type="PANTHER" id="PTHR48112">
    <property type="entry name" value="HIGH MOBILITY GROUP PROTEIN DSP1"/>
    <property type="match status" value="1"/>
</dbReference>
<accession>A0A0C2W9S8</accession>
<feature type="signal peptide" evidence="6">
    <location>
        <begin position="1"/>
        <end position="17"/>
    </location>
</feature>
<reference evidence="8 9" key="1">
    <citation type="submission" date="2014-04" db="EMBL/GenBank/DDBJ databases">
        <authorList>
            <consortium name="DOE Joint Genome Institute"/>
            <person name="Kuo A."/>
            <person name="Zuccaro A."/>
            <person name="Kohler A."/>
            <person name="Nagy L.G."/>
            <person name="Floudas D."/>
            <person name="Copeland A."/>
            <person name="Barry K.W."/>
            <person name="Cichocki N."/>
            <person name="Veneault-Fourrey C."/>
            <person name="LaButti K."/>
            <person name="Lindquist E.A."/>
            <person name="Lipzen A."/>
            <person name="Lundell T."/>
            <person name="Morin E."/>
            <person name="Murat C."/>
            <person name="Sun H."/>
            <person name="Tunlid A."/>
            <person name="Henrissat B."/>
            <person name="Grigoriev I.V."/>
            <person name="Hibbett D.S."/>
            <person name="Martin F."/>
            <person name="Nordberg H.P."/>
            <person name="Cantor M.N."/>
            <person name="Hua S.X."/>
        </authorList>
    </citation>
    <scope>NUCLEOTIDE SEQUENCE [LARGE SCALE GENOMIC DNA]</scope>
    <source>
        <strain evidence="8 9">MAFF 305830</strain>
    </source>
</reference>
<dbReference type="InterPro" id="IPR036910">
    <property type="entry name" value="HMG_box_dom_sf"/>
</dbReference>
<proteinExistence type="predicted"/>
<dbReference type="PANTHER" id="PTHR48112:SF32">
    <property type="entry name" value="HIGH MOBILITY GROUP PROTEIN B3"/>
    <property type="match status" value="1"/>
</dbReference>
<evidence type="ECO:0000256" key="2">
    <source>
        <dbReference type="ARBA" id="ARBA00023125"/>
    </source>
</evidence>
<dbReference type="InterPro" id="IPR050342">
    <property type="entry name" value="HMGB"/>
</dbReference>
<sequence length="236" mass="25873">MTTQLPMLSLLAPLTAGGPMQAIANAGNRGNDEFILYNNDNSESKKRKRVEKKKKEKDPNAPKRPLSAFFLYQNDVRKDVKALHPEMNGPEVAKELGRTWADLDPVIKKTYMDAAEIARGEYEKVKANYDADVMLAEAAGDVSVDAVRASKYFGLPGRSISAPSGGMASTSKGGYYAPKKAGKEVAVGGTEESSEDEDEEDSEVDELEEVRPMKMAKREMVMPPMPRNKGKENKAV</sequence>
<feature type="compositionally biased region" description="Acidic residues" evidence="5">
    <location>
        <begin position="192"/>
        <end position="208"/>
    </location>
</feature>
<feature type="chain" id="PRO_5002158030" description="HMG box domain-containing protein" evidence="6">
    <location>
        <begin position="18"/>
        <end position="236"/>
    </location>
</feature>
<keyword evidence="9" id="KW-1185">Reference proteome</keyword>
<dbReference type="PROSITE" id="PS50118">
    <property type="entry name" value="HMG_BOX_2"/>
    <property type="match status" value="1"/>
</dbReference>
<dbReference type="GO" id="GO:0003677">
    <property type="term" value="F:DNA binding"/>
    <property type="evidence" value="ECO:0007669"/>
    <property type="project" value="UniProtKB-UniRule"/>
</dbReference>
<keyword evidence="3 4" id="KW-0539">Nucleus</keyword>
<protein>
    <recommendedName>
        <fullName evidence="7">HMG box domain-containing protein</fullName>
    </recommendedName>
</protein>
<evidence type="ECO:0000259" key="7">
    <source>
        <dbReference type="PROSITE" id="PS50118"/>
    </source>
</evidence>
<feature type="domain" description="HMG box" evidence="7">
    <location>
        <begin position="62"/>
        <end position="130"/>
    </location>
</feature>
<evidence type="ECO:0000313" key="9">
    <source>
        <dbReference type="Proteomes" id="UP000054097"/>
    </source>
</evidence>
<evidence type="ECO:0000256" key="4">
    <source>
        <dbReference type="PROSITE-ProRule" id="PRU00267"/>
    </source>
</evidence>
<dbReference type="GO" id="GO:0005634">
    <property type="term" value="C:nucleus"/>
    <property type="evidence" value="ECO:0007669"/>
    <property type="project" value="UniProtKB-SubCell"/>
</dbReference>
<evidence type="ECO:0000256" key="1">
    <source>
        <dbReference type="ARBA" id="ARBA00004123"/>
    </source>
</evidence>
<evidence type="ECO:0000256" key="6">
    <source>
        <dbReference type="SAM" id="SignalP"/>
    </source>
</evidence>
<dbReference type="STRING" id="933852.A0A0C2W9S8"/>
<dbReference type="HOGENOM" id="CLU_1180836_0_0_1"/>
<dbReference type="Pfam" id="PF00505">
    <property type="entry name" value="HMG_box"/>
    <property type="match status" value="1"/>
</dbReference>
<evidence type="ECO:0000256" key="3">
    <source>
        <dbReference type="ARBA" id="ARBA00023242"/>
    </source>
</evidence>
<organism evidence="8 9">
    <name type="scientific">Serendipita vermifera MAFF 305830</name>
    <dbReference type="NCBI Taxonomy" id="933852"/>
    <lineage>
        <taxon>Eukaryota</taxon>
        <taxon>Fungi</taxon>
        <taxon>Dikarya</taxon>
        <taxon>Basidiomycota</taxon>
        <taxon>Agaricomycotina</taxon>
        <taxon>Agaricomycetes</taxon>
        <taxon>Sebacinales</taxon>
        <taxon>Serendipitaceae</taxon>
        <taxon>Serendipita</taxon>
    </lineage>
</organism>
<feature type="region of interest" description="Disordered" evidence="5">
    <location>
        <begin position="33"/>
        <end position="65"/>
    </location>
</feature>
<name>A0A0C2W9S8_SERVB</name>
<dbReference type="InterPro" id="IPR009071">
    <property type="entry name" value="HMG_box_dom"/>
</dbReference>
<feature type="compositionally biased region" description="Basic and acidic residues" evidence="5">
    <location>
        <begin position="209"/>
        <end position="220"/>
    </location>
</feature>
<keyword evidence="2 4" id="KW-0238">DNA-binding</keyword>
<dbReference type="CDD" id="cd00084">
    <property type="entry name" value="HMG-box_SF"/>
    <property type="match status" value="1"/>
</dbReference>
<reference evidence="9" key="2">
    <citation type="submission" date="2015-01" db="EMBL/GenBank/DDBJ databases">
        <title>Evolutionary Origins and Diversification of the Mycorrhizal Mutualists.</title>
        <authorList>
            <consortium name="DOE Joint Genome Institute"/>
            <consortium name="Mycorrhizal Genomics Consortium"/>
            <person name="Kohler A."/>
            <person name="Kuo A."/>
            <person name="Nagy L.G."/>
            <person name="Floudas D."/>
            <person name="Copeland A."/>
            <person name="Barry K.W."/>
            <person name="Cichocki N."/>
            <person name="Veneault-Fourrey C."/>
            <person name="LaButti K."/>
            <person name="Lindquist E.A."/>
            <person name="Lipzen A."/>
            <person name="Lundell T."/>
            <person name="Morin E."/>
            <person name="Murat C."/>
            <person name="Riley R."/>
            <person name="Ohm R."/>
            <person name="Sun H."/>
            <person name="Tunlid A."/>
            <person name="Henrissat B."/>
            <person name="Grigoriev I.V."/>
            <person name="Hibbett D.S."/>
            <person name="Martin F."/>
        </authorList>
    </citation>
    <scope>NUCLEOTIDE SEQUENCE [LARGE SCALE GENOMIC DNA]</scope>
    <source>
        <strain evidence="9">MAFF 305830</strain>
    </source>
</reference>
<dbReference type="SMART" id="SM00398">
    <property type="entry name" value="HMG"/>
    <property type="match status" value="1"/>
</dbReference>
<feature type="DNA-binding region" description="HMG box" evidence="4">
    <location>
        <begin position="62"/>
        <end position="130"/>
    </location>
</feature>
<keyword evidence="6" id="KW-0732">Signal</keyword>
<dbReference type="EMBL" id="KN824342">
    <property type="protein sequence ID" value="KIM23158.1"/>
    <property type="molecule type" value="Genomic_DNA"/>
</dbReference>
<dbReference type="SUPFAM" id="SSF47095">
    <property type="entry name" value="HMG-box"/>
    <property type="match status" value="1"/>
</dbReference>
<dbReference type="OrthoDB" id="1919336at2759"/>
<feature type="region of interest" description="Disordered" evidence="5">
    <location>
        <begin position="160"/>
        <end position="236"/>
    </location>
</feature>
<evidence type="ECO:0000256" key="5">
    <source>
        <dbReference type="SAM" id="MobiDB-lite"/>
    </source>
</evidence>
<gene>
    <name evidence="8" type="ORF">M408DRAFT_332518</name>
</gene>
<feature type="compositionally biased region" description="Basic residues" evidence="5">
    <location>
        <begin position="45"/>
        <end position="55"/>
    </location>
</feature>
<dbReference type="Proteomes" id="UP000054097">
    <property type="component" value="Unassembled WGS sequence"/>
</dbReference>